<dbReference type="GO" id="GO:0005634">
    <property type="term" value="C:nucleus"/>
    <property type="evidence" value="ECO:0007669"/>
    <property type="project" value="UniProtKB-SubCell"/>
</dbReference>
<evidence type="ECO:0000256" key="4">
    <source>
        <dbReference type="ARBA" id="ARBA00023242"/>
    </source>
</evidence>
<proteinExistence type="predicted"/>
<dbReference type="PANTHER" id="PTHR12663">
    <property type="entry name" value="ANDROGEN INDUCED INHIBITOR OF PROLIFERATION AS3 / PDS5-RELATED"/>
    <property type="match status" value="1"/>
</dbReference>
<reference evidence="8" key="1">
    <citation type="submission" date="2022-07" db="EMBL/GenBank/DDBJ databases">
        <title>Phylogenomic reconstructions and comparative analyses of Kickxellomycotina fungi.</title>
        <authorList>
            <person name="Reynolds N.K."/>
            <person name="Stajich J.E."/>
            <person name="Barry K."/>
            <person name="Grigoriev I.V."/>
            <person name="Crous P."/>
            <person name="Smith M.E."/>
        </authorList>
    </citation>
    <scope>NUCLEOTIDE SEQUENCE</scope>
    <source>
        <strain evidence="8">NRRL 3115</strain>
    </source>
</reference>
<dbReference type="OrthoDB" id="200660at2759"/>
<comment type="subcellular location">
    <subcellularLocation>
        <location evidence="1">Nucleus</location>
    </subcellularLocation>
</comment>
<feature type="coiled-coil region" evidence="6">
    <location>
        <begin position="28"/>
        <end position="55"/>
    </location>
</feature>
<dbReference type="CDD" id="cd19953">
    <property type="entry name" value="PDS5"/>
    <property type="match status" value="1"/>
</dbReference>
<keyword evidence="3" id="KW-0498">Mitosis</keyword>
<keyword evidence="2" id="KW-0132">Cell division</keyword>
<dbReference type="InterPro" id="IPR039776">
    <property type="entry name" value="Pds5"/>
</dbReference>
<evidence type="ECO:0000313" key="9">
    <source>
        <dbReference type="Proteomes" id="UP001151518"/>
    </source>
</evidence>
<evidence type="ECO:0000256" key="7">
    <source>
        <dbReference type="SAM" id="MobiDB-lite"/>
    </source>
</evidence>
<dbReference type="Gene3D" id="1.25.10.10">
    <property type="entry name" value="Leucine-rich Repeat Variant"/>
    <property type="match status" value="1"/>
</dbReference>
<keyword evidence="6" id="KW-0175">Coiled coil</keyword>
<name>A0A9W8GEV7_9FUNG</name>
<dbReference type="GO" id="GO:0000785">
    <property type="term" value="C:chromatin"/>
    <property type="evidence" value="ECO:0007669"/>
    <property type="project" value="TreeGrafter"/>
</dbReference>
<dbReference type="GO" id="GO:0006281">
    <property type="term" value="P:DNA repair"/>
    <property type="evidence" value="ECO:0007669"/>
    <property type="project" value="TreeGrafter"/>
</dbReference>
<dbReference type="GO" id="GO:0007064">
    <property type="term" value="P:mitotic sister chromatid cohesion"/>
    <property type="evidence" value="ECO:0007669"/>
    <property type="project" value="InterPro"/>
</dbReference>
<accession>A0A9W8GEV7</accession>
<evidence type="ECO:0000256" key="3">
    <source>
        <dbReference type="ARBA" id="ARBA00022776"/>
    </source>
</evidence>
<evidence type="ECO:0000313" key="8">
    <source>
        <dbReference type="EMBL" id="KAJ2680730.1"/>
    </source>
</evidence>
<sequence length="1245" mass="138840">MTQDDGPQELSFQPKFFANPSQNKTVTISELYKQLKKLSKELNGLEQETVDTQSLDTVTQQLLAPSLLKHKEAGIVAYATCCIADILRLYAPEAPYSDSEIKTIFNVFIDQLQLLGDQNNQFFPLREYLLTSLATVRTPALVAMLPDSEQIVSRFFTVLFGVVKPDQPHNIQMQILDVLQQLLEEPKSVPQDVIDVILLQFTKRRQQDNPAAHQLASDLANATADILQKYIYQYFNDVIVNASQLRAGQMSNENDVSGQRKERVTSMNSSLDDLRSAHYLILELNKSAPGTLLNVIPQLEEELCVEDVDVRILATGVLGEMFAEKGFTLAKRYESTWKTWKGRRSDTSQLVRIQWVEHAASFYQHQPQLSRELNDYIAEKLNDVDEKVRQATCHSLGALEINQSVQAAIGEGVIEALGERCKDRKPSVRSEAIISLAAMYSQVYDELESGNMASRNKWGGIPSKIFMLRYINDPDIDSKVESILTGAILNFTKIKDDRSRCQRLLFVFSSLTPKARNGFFSYMRRQRDAIKLTDMYLELCEKQKVSDNAESSGVIDQQLRLVVLKISSLFPEKAKMESALAQLASLHDTDVYKGIRETMDPKNDFKAVRKHQKSSLKRLSSIAPSLLETTAPIWKCVGLTTINRVLVPHLIEHTSSSASHSASSSNNNSGQFAAAAETLLGYITNVFPEMLCSSSSELFDTAELSAGDAVATEERLALMVRFAKAIPNSVPRSADLEPQLVSFVRTGTLRQAKYSAYLLTQMTGSEAQCAVLTGDMVDNLDNHHIERRSPSFAALSRFARYAPKAFAKYADRVGQYLVQSVLMDPLGEVDMDGAVENDSMDVSEDSEWISRQSLDEGGLVKVYAVKVLTNWLVGMERQMLTRESVQMVLGTLRQLIRRGGEMQQDRRTRMPHCNHLLLTAASCMLKLASFTHFEKALNSADMLSLSMVVQAPCYEVRSTFLLKKLVPALVSRRIHVRYIPAIFLVAYDVEPVLRDNIKHVVEQRLSQFRPTPGSPSVVEDSLCRFLYILAHHPDWDDAQPVATLELFTPYIEFYISCVCMAQNVSLLFCYAGELKAYRNRPAVDGINKQTTNDAFTRRLYVLSELSQYLLREKSISSNWPVNVYPGKLTLSTDIFEPLSDTEKAAVPREPFLDPGFISKRAKTPAAARSGVNKRNRAKSVAAPTAPAAASGDGSSKPLSKRPRSLSGSKKASKGKESAGDGDSDDDAEIAEDVGMSSVAETSDEE</sequence>
<organism evidence="8 9">
    <name type="scientific">Coemansia spiralis</name>
    <dbReference type="NCBI Taxonomy" id="417178"/>
    <lineage>
        <taxon>Eukaryota</taxon>
        <taxon>Fungi</taxon>
        <taxon>Fungi incertae sedis</taxon>
        <taxon>Zoopagomycota</taxon>
        <taxon>Kickxellomycotina</taxon>
        <taxon>Kickxellomycetes</taxon>
        <taxon>Kickxellales</taxon>
        <taxon>Kickxellaceae</taxon>
        <taxon>Coemansia</taxon>
    </lineage>
</organism>
<dbReference type="PANTHER" id="PTHR12663:SF0">
    <property type="entry name" value="PRECOCIOUS DISSOCIATION OF SISTERS 5, ISOFORM A"/>
    <property type="match status" value="1"/>
</dbReference>
<comment type="caution">
    <text evidence="8">The sequence shown here is derived from an EMBL/GenBank/DDBJ whole genome shotgun (WGS) entry which is preliminary data.</text>
</comment>
<dbReference type="InterPro" id="IPR016024">
    <property type="entry name" value="ARM-type_fold"/>
</dbReference>
<evidence type="ECO:0000256" key="5">
    <source>
        <dbReference type="ARBA" id="ARBA00023306"/>
    </source>
</evidence>
<evidence type="ECO:0000256" key="2">
    <source>
        <dbReference type="ARBA" id="ARBA00022618"/>
    </source>
</evidence>
<feature type="compositionally biased region" description="Acidic residues" evidence="7">
    <location>
        <begin position="1219"/>
        <end position="1231"/>
    </location>
</feature>
<dbReference type="AlphaFoldDB" id="A0A9W8GEV7"/>
<dbReference type="SUPFAM" id="SSF48371">
    <property type="entry name" value="ARM repeat"/>
    <property type="match status" value="1"/>
</dbReference>
<dbReference type="GO" id="GO:0051301">
    <property type="term" value="P:cell division"/>
    <property type="evidence" value="ECO:0007669"/>
    <property type="project" value="UniProtKB-KW"/>
</dbReference>
<dbReference type="Proteomes" id="UP001151518">
    <property type="component" value="Unassembled WGS sequence"/>
</dbReference>
<dbReference type="Pfam" id="PF20168">
    <property type="entry name" value="PDS5"/>
    <property type="match status" value="1"/>
</dbReference>
<feature type="region of interest" description="Disordered" evidence="7">
    <location>
        <begin position="1162"/>
        <end position="1245"/>
    </location>
</feature>
<evidence type="ECO:0000256" key="1">
    <source>
        <dbReference type="ARBA" id="ARBA00004123"/>
    </source>
</evidence>
<dbReference type="EMBL" id="JANBTW010000003">
    <property type="protein sequence ID" value="KAJ2680730.1"/>
    <property type="molecule type" value="Genomic_DNA"/>
</dbReference>
<keyword evidence="5" id="KW-0131">Cell cycle</keyword>
<evidence type="ECO:0000256" key="6">
    <source>
        <dbReference type="SAM" id="Coils"/>
    </source>
</evidence>
<keyword evidence="4" id="KW-0539">Nucleus</keyword>
<gene>
    <name evidence="8" type="primary">PDS5</name>
    <name evidence="8" type="ORF">GGI25_000365</name>
</gene>
<dbReference type="InterPro" id="IPR011989">
    <property type="entry name" value="ARM-like"/>
</dbReference>
<protein>
    <submittedName>
        <fullName evidence="8">Sister chromatid cohesion protein pds5</fullName>
    </submittedName>
</protein>